<accession>A0A4Q9PG87</accession>
<evidence type="ECO:0000313" key="3">
    <source>
        <dbReference type="Proteomes" id="UP000292082"/>
    </source>
</evidence>
<feature type="compositionally biased region" description="Low complexity" evidence="1">
    <location>
        <begin position="289"/>
        <end position="315"/>
    </location>
</feature>
<protein>
    <recommendedName>
        <fullName evidence="4">Homeobox domain-containing protein</fullName>
    </recommendedName>
</protein>
<feature type="region of interest" description="Disordered" evidence="1">
    <location>
        <begin position="1"/>
        <end position="21"/>
    </location>
</feature>
<evidence type="ECO:0000313" key="2">
    <source>
        <dbReference type="EMBL" id="TBU51426.1"/>
    </source>
</evidence>
<feature type="region of interest" description="Disordered" evidence="1">
    <location>
        <begin position="279"/>
        <end position="376"/>
    </location>
</feature>
<sequence length="458" mass="50182">MASESPSTSTPDALRWKPPLPPAVPVAFTDSRPVLAANGSPRIVNWDPRIFQRGQQGHPYQHISQSQAPRLPLPSKPRLASTHAATLQPERVAHKVIPHKGPLPQGAFDTLKFYFDNISQTPDAPARAMLGKRVSSMPGLAHYTAQDVCNWFATARKKQRRRERANPVFRARELPPQVARKENREQAKIGVAVESKPDALGWLCSAHSDINVPVPPDIRTVLFTQLTELMREDPNPSPEVAQRWAERLRPRMSMTYVLGFTRPWRTMNPQHNIRATQVGSVRSEPGHAPLPSSEPSSLTSQGLSRLPATTTTPPARQTRSHIPPPSNGSVPATFSSNPGRSVDEPTNQSNEGDDGQGTSSSSYAINGDVAHPQRPTNMNIASEHEDANIADESTAPARAPGAFSNHSISPVDGSRASILDIGQLAADLRMAFARSLVEERHRCPRTFVEFGAWLESLQ</sequence>
<proteinExistence type="predicted"/>
<evidence type="ECO:0000256" key="1">
    <source>
        <dbReference type="SAM" id="MobiDB-lite"/>
    </source>
</evidence>
<feature type="compositionally biased region" description="Polar residues" evidence="1">
    <location>
        <begin position="1"/>
        <end position="11"/>
    </location>
</feature>
<reference evidence="2 3" key="1">
    <citation type="submission" date="2019-01" db="EMBL/GenBank/DDBJ databases">
        <title>Draft genome sequences of three monokaryotic isolates of the white-rot basidiomycete fungus Dichomitus squalens.</title>
        <authorList>
            <consortium name="DOE Joint Genome Institute"/>
            <person name="Lopez S.C."/>
            <person name="Andreopoulos B."/>
            <person name="Pangilinan J."/>
            <person name="Lipzen A."/>
            <person name="Riley R."/>
            <person name="Ahrendt S."/>
            <person name="Ng V."/>
            <person name="Barry K."/>
            <person name="Daum C."/>
            <person name="Grigoriev I.V."/>
            <person name="Hilden K.S."/>
            <person name="Makela M.R."/>
            <person name="de Vries R.P."/>
        </authorList>
    </citation>
    <scope>NUCLEOTIDE SEQUENCE [LARGE SCALE GENOMIC DNA]</scope>
    <source>
        <strain evidence="2 3">CBS 464.89</strain>
    </source>
</reference>
<gene>
    <name evidence="2" type="ORF">BD310DRAFT_834374</name>
</gene>
<keyword evidence="3" id="KW-1185">Reference proteome</keyword>
<dbReference type="EMBL" id="ML145323">
    <property type="protein sequence ID" value="TBU51426.1"/>
    <property type="molecule type" value="Genomic_DNA"/>
</dbReference>
<organism evidence="2 3">
    <name type="scientific">Dichomitus squalens</name>
    <dbReference type="NCBI Taxonomy" id="114155"/>
    <lineage>
        <taxon>Eukaryota</taxon>
        <taxon>Fungi</taxon>
        <taxon>Dikarya</taxon>
        <taxon>Basidiomycota</taxon>
        <taxon>Agaricomycotina</taxon>
        <taxon>Agaricomycetes</taxon>
        <taxon>Polyporales</taxon>
        <taxon>Polyporaceae</taxon>
        <taxon>Dichomitus</taxon>
    </lineage>
</organism>
<feature type="compositionally biased region" description="Polar residues" evidence="1">
    <location>
        <begin position="327"/>
        <end position="364"/>
    </location>
</feature>
<evidence type="ECO:0008006" key="4">
    <source>
        <dbReference type="Google" id="ProtNLM"/>
    </source>
</evidence>
<feature type="region of interest" description="Disordered" evidence="1">
    <location>
        <begin position="54"/>
        <end position="77"/>
    </location>
</feature>
<dbReference type="AlphaFoldDB" id="A0A4Q9PG87"/>
<name>A0A4Q9PG87_9APHY</name>
<dbReference type="Proteomes" id="UP000292082">
    <property type="component" value="Unassembled WGS sequence"/>
</dbReference>